<keyword evidence="1" id="KW-0805">Transcription regulation</keyword>
<dbReference type="PRINTS" id="PR00040">
    <property type="entry name" value="HTHMERR"/>
</dbReference>
<dbReference type="RefSeq" id="WP_066098745.1">
    <property type="nucleotide sequence ID" value="NZ_CP016027.1"/>
</dbReference>
<dbReference type="GO" id="GO:0003677">
    <property type="term" value="F:DNA binding"/>
    <property type="evidence" value="ECO:0007669"/>
    <property type="project" value="UniProtKB-KW"/>
</dbReference>
<dbReference type="InterPro" id="IPR015358">
    <property type="entry name" value="Tscrpt_reg_MerR_DNA-bd"/>
</dbReference>
<evidence type="ECO:0000313" key="7">
    <source>
        <dbReference type="Proteomes" id="UP000078596"/>
    </source>
</evidence>
<dbReference type="SMART" id="SM00422">
    <property type="entry name" value="HTH_MERR"/>
    <property type="match status" value="1"/>
</dbReference>
<dbReference type="PROSITE" id="PS50937">
    <property type="entry name" value="HTH_MERR_2"/>
    <property type="match status" value="1"/>
</dbReference>
<keyword evidence="2" id="KW-0238">DNA-binding</keyword>
<dbReference type="Pfam" id="PF09278">
    <property type="entry name" value="MerR-DNA-bind"/>
    <property type="match status" value="1"/>
</dbReference>
<dbReference type="Proteomes" id="UP000078596">
    <property type="component" value="Chromosome"/>
</dbReference>
<evidence type="ECO:0000259" key="5">
    <source>
        <dbReference type="PROSITE" id="PS50937"/>
    </source>
</evidence>
<sequence length="156" mass="16559">MGATMDVHIGIGALARRAGVATETLRYYERLGLIAPKRRTTANYRIYDPATVKKVGFIRQAQSLGFSLTEISELLSLHNRPTADMADVKQLAEGKIADIDEKIAGLQRMKSGLLALSTLCPGHGPTAECPILNALGQGDEPNDTHAGEDGAGTEGS</sequence>
<dbReference type="PANTHER" id="PTHR30204">
    <property type="entry name" value="REDOX-CYCLING DRUG-SENSING TRANSCRIPTIONAL ACTIVATOR SOXR"/>
    <property type="match status" value="1"/>
</dbReference>
<dbReference type="CDD" id="cd04770">
    <property type="entry name" value="HTH_HMRTR"/>
    <property type="match status" value="1"/>
</dbReference>
<dbReference type="SUPFAM" id="SSF46955">
    <property type="entry name" value="Putative DNA-binding domain"/>
    <property type="match status" value="1"/>
</dbReference>
<dbReference type="InterPro" id="IPR000551">
    <property type="entry name" value="MerR-type_HTH_dom"/>
</dbReference>
<evidence type="ECO:0000313" key="6">
    <source>
        <dbReference type="EMBL" id="ANJ66584.1"/>
    </source>
</evidence>
<evidence type="ECO:0000256" key="1">
    <source>
        <dbReference type="ARBA" id="ARBA00023015"/>
    </source>
</evidence>
<name>A0A191ZFC5_9GAMM</name>
<dbReference type="OrthoDB" id="9808480at2"/>
<accession>A0A191ZFC5</accession>
<organism evidence="6 7">
    <name type="scientific">Halothiobacillus diazotrophicus</name>
    <dbReference type="NCBI Taxonomy" id="1860122"/>
    <lineage>
        <taxon>Bacteria</taxon>
        <taxon>Pseudomonadati</taxon>
        <taxon>Pseudomonadota</taxon>
        <taxon>Gammaproteobacteria</taxon>
        <taxon>Chromatiales</taxon>
        <taxon>Halothiobacillaceae</taxon>
        <taxon>Halothiobacillus</taxon>
    </lineage>
</organism>
<evidence type="ECO:0000256" key="4">
    <source>
        <dbReference type="SAM" id="MobiDB-lite"/>
    </source>
</evidence>
<dbReference type="GO" id="GO:0003700">
    <property type="term" value="F:DNA-binding transcription factor activity"/>
    <property type="evidence" value="ECO:0007669"/>
    <property type="project" value="InterPro"/>
</dbReference>
<feature type="domain" description="HTH merR-type" evidence="5">
    <location>
        <begin position="8"/>
        <end position="77"/>
    </location>
</feature>
<gene>
    <name evidence="6" type="ORF">A9404_03585</name>
</gene>
<dbReference type="InterPro" id="IPR047057">
    <property type="entry name" value="MerR_fam"/>
</dbReference>
<proteinExistence type="predicted"/>
<dbReference type="PANTHER" id="PTHR30204:SF92">
    <property type="entry name" value="HTH-TYPE TRANSCRIPTIONAL REGULATOR ZNTR"/>
    <property type="match status" value="1"/>
</dbReference>
<dbReference type="KEGG" id="haz:A9404_03585"/>
<keyword evidence="7" id="KW-1185">Reference proteome</keyword>
<reference evidence="6 7" key="1">
    <citation type="submission" date="2016-06" db="EMBL/GenBank/DDBJ databases">
        <title>Insight into the functional genes involving in sulfur oxidation in Pearl River water.</title>
        <authorList>
            <person name="Luo J."/>
            <person name="Tan X."/>
            <person name="Lin W."/>
        </authorList>
    </citation>
    <scope>NUCLEOTIDE SEQUENCE [LARGE SCALE GENOMIC DNA]</scope>
    <source>
        <strain evidence="6 7">LS2</strain>
    </source>
</reference>
<evidence type="ECO:0000256" key="3">
    <source>
        <dbReference type="ARBA" id="ARBA00023163"/>
    </source>
</evidence>
<evidence type="ECO:0000256" key="2">
    <source>
        <dbReference type="ARBA" id="ARBA00023125"/>
    </source>
</evidence>
<dbReference type="Pfam" id="PF00376">
    <property type="entry name" value="MerR"/>
    <property type="match status" value="1"/>
</dbReference>
<dbReference type="Gene3D" id="1.10.1660.10">
    <property type="match status" value="1"/>
</dbReference>
<keyword evidence="3" id="KW-0804">Transcription</keyword>
<dbReference type="PROSITE" id="PS00552">
    <property type="entry name" value="HTH_MERR_1"/>
    <property type="match status" value="1"/>
</dbReference>
<protein>
    <recommendedName>
        <fullName evidence="5">HTH merR-type domain-containing protein</fullName>
    </recommendedName>
</protein>
<dbReference type="AlphaFoldDB" id="A0A191ZFC5"/>
<feature type="region of interest" description="Disordered" evidence="4">
    <location>
        <begin position="135"/>
        <end position="156"/>
    </location>
</feature>
<dbReference type="EMBL" id="CP016027">
    <property type="protein sequence ID" value="ANJ66584.1"/>
    <property type="molecule type" value="Genomic_DNA"/>
</dbReference>
<dbReference type="InterPro" id="IPR009061">
    <property type="entry name" value="DNA-bd_dom_put_sf"/>
</dbReference>
<dbReference type="STRING" id="1860122.A9404_03585"/>